<feature type="transmembrane region" description="Helical" evidence="2">
    <location>
        <begin position="158"/>
        <end position="181"/>
    </location>
</feature>
<evidence type="ECO:0000256" key="1">
    <source>
        <dbReference type="SAM" id="MobiDB-lite"/>
    </source>
</evidence>
<feature type="transmembrane region" description="Helical" evidence="2">
    <location>
        <begin position="84"/>
        <end position="101"/>
    </location>
</feature>
<keyword evidence="2" id="KW-0472">Membrane</keyword>
<dbReference type="AlphaFoldDB" id="A0A1Y2AVR8"/>
<reference evidence="3 4" key="1">
    <citation type="submission" date="2016-07" db="EMBL/GenBank/DDBJ databases">
        <title>Pervasive Adenine N6-methylation of Active Genes in Fungi.</title>
        <authorList>
            <consortium name="DOE Joint Genome Institute"/>
            <person name="Mondo S.J."/>
            <person name="Dannebaum R.O."/>
            <person name="Kuo R.C."/>
            <person name="Labutti K."/>
            <person name="Haridas S."/>
            <person name="Kuo A."/>
            <person name="Salamov A."/>
            <person name="Ahrendt S.R."/>
            <person name="Lipzen A."/>
            <person name="Sullivan W."/>
            <person name="Andreopoulos W.B."/>
            <person name="Clum A."/>
            <person name="Lindquist E."/>
            <person name="Daum C."/>
            <person name="Ramamoorthy G.K."/>
            <person name="Gryganskyi A."/>
            <person name="Culley D."/>
            <person name="Magnuson J.K."/>
            <person name="James T.Y."/>
            <person name="O'Malley M.A."/>
            <person name="Stajich J.E."/>
            <person name="Spatafora J.W."/>
            <person name="Visel A."/>
            <person name="Grigoriev I.V."/>
        </authorList>
    </citation>
    <scope>NUCLEOTIDE SEQUENCE [LARGE SCALE GENOMIC DNA]</scope>
    <source>
        <strain evidence="3 4">68-887.2</strain>
    </source>
</reference>
<feature type="transmembrane region" description="Helical" evidence="2">
    <location>
        <begin position="113"/>
        <end position="131"/>
    </location>
</feature>
<dbReference type="EMBL" id="MCFC01000045">
    <property type="protein sequence ID" value="ORY26671.1"/>
    <property type="molecule type" value="Genomic_DNA"/>
</dbReference>
<evidence type="ECO:0008006" key="5">
    <source>
        <dbReference type="Google" id="ProtNLM"/>
    </source>
</evidence>
<dbReference type="GO" id="GO:0016020">
    <property type="term" value="C:membrane"/>
    <property type="evidence" value="ECO:0007669"/>
    <property type="project" value="TreeGrafter"/>
</dbReference>
<sequence length="417" mass="46226">MSSVLSLIKLIIPYTRYLPLAILTLPASLALHIASHPSPTPLSFLKDPLTNPIHLPLLFCLGSIPVFYTLGILTGNVSWVDRSWPFYTPICSGLIMAWAVFNDHAGVYGHNLPRLIVMIALQMIWSTRLLSHALRRGFYDFSGEDYRYTQFRKIVPRWLFALVHLFAVAIAQPLLLLSLSLPMHSILVLPPSELSPGPIPRLSLPFSIIQPFLPSAYTTAPSDIPILNSMDLFLIFLSLTLVYIEYTADNAMYAYQTAKHNDSSKQIVSPTPTSSNLKPSRVNGAPGPAKYPRSFHPGFKLGGLWRYSRHPNFAAEQLFWLTQALFVVAAGESSGVTRTGWVGGSVFGPALGLSLLFCASTFLTEWITECKYPAYGAFRGLVGQFLPQETAIKYIWSVVSGQRPKWLEELSSPPSGK</sequence>
<dbReference type="PANTHER" id="PTHR32251:SF23">
    <property type="entry name" value="3-OXO-5-ALPHA-STEROID 4-DEHYDROGENASE (DUF1295)"/>
    <property type="match status" value="1"/>
</dbReference>
<dbReference type="OrthoDB" id="201504at2759"/>
<accession>A0A1Y2AVR8</accession>
<feature type="compositionally biased region" description="Polar residues" evidence="1">
    <location>
        <begin position="264"/>
        <end position="278"/>
    </location>
</feature>
<name>A0A1Y2AVR8_9TREE</name>
<keyword evidence="4" id="KW-1185">Reference proteome</keyword>
<dbReference type="FunCoup" id="A0A1Y2AVR8">
    <property type="interactions" value="124"/>
</dbReference>
<dbReference type="Pfam" id="PF06966">
    <property type="entry name" value="DUF1295"/>
    <property type="match status" value="2"/>
</dbReference>
<dbReference type="Proteomes" id="UP000193986">
    <property type="component" value="Unassembled WGS sequence"/>
</dbReference>
<keyword evidence="2" id="KW-1133">Transmembrane helix</keyword>
<evidence type="ECO:0000256" key="2">
    <source>
        <dbReference type="SAM" id="Phobius"/>
    </source>
</evidence>
<dbReference type="InParanoid" id="A0A1Y2AVR8"/>
<feature type="transmembrane region" description="Helical" evidence="2">
    <location>
        <begin position="17"/>
        <end position="35"/>
    </location>
</feature>
<comment type="caution">
    <text evidence="3">The sequence shown here is derived from an EMBL/GenBank/DDBJ whole genome shotgun (WGS) entry which is preliminary data.</text>
</comment>
<gene>
    <name evidence="3" type="ORF">BCR39DRAFT_540401</name>
</gene>
<proteinExistence type="predicted"/>
<evidence type="ECO:0000313" key="4">
    <source>
        <dbReference type="Proteomes" id="UP000193986"/>
    </source>
</evidence>
<organism evidence="3 4">
    <name type="scientific">Naematelia encephala</name>
    <dbReference type="NCBI Taxonomy" id="71784"/>
    <lineage>
        <taxon>Eukaryota</taxon>
        <taxon>Fungi</taxon>
        <taxon>Dikarya</taxon>
        <taxon>Basidiomycota</taxon>
        <taxon>Agaricomycotina</taxon>
        <taxon>Tremellomycetes</taxon>
        <taxon>Tremellales</taxon>
        <taxon>Naemateliaceae</taxon>
        <taxon>Naematelia</taxon>
    </lineage>
</organism>
<feature type="transmembrane region" description="Helical" evidence="2">
    <location>
        <begin position="224"/>
        <end position="244"/>
    </location>
</feature>
<protein>
    <recommendedName>
        <fullName evidence="5">Steroid 5-alpha reductase C-terminal domain-containing protein</fullName>
    </recommendedName>
</protein>
<dbReference type="PANTHER" id="PTHR32251">
    <property type="entry name" value="3-OXO-5-ALPHA-STEROID 4-DEHYDROGENASE"/>
    <property type="match status" value="1"/>
</dbReference>
<feature type="transmembrane region" description="Helical" evidence="2">
    <location>
        <begin position="55"/>
        <end position="77"/>
    </location>
</feature>
<dbReference type="InterPro" id="IPR010721">
    <property type="entry name" value="UstE-like"/>
</dbReference>
<evidence type="ECO:0000313" key="3">
    <source>
        <dbReference type="EMBL" id="ORY26671.1"/>
    </source>
</evidence>
<keyword evidence="2" id="KW-0812">Transmembrane</keyword>
<feature type="region of interest" description="Disordered" evidence="1">
    <location>
        <begin position="264"/>
        <end position="289"/>
    </location>
</feature>